<reference evidence="2 3" key="1">
    <citation type="journal article" date="2016" name="Mol. Biol. Evol.">
        <title>Comparative Genomics of Early-Diverging Mushroom-Forming Fungi Provides Insights into the Origins of Lignocellulose Decay Capabilities.</title>
        <authorList>
            <person name="Nagy L.G."/>
            <person name="Riley R."/>
            <person name="Tritt A."/>
            <person name="Adam C."/>
            <person name="Daum C."/>
            <person name="Floudas D."/>
            <person name="Sun H."/>
            <person name="Yadav J.S."/>
            <person name="Pangilinan J."/>
            <person name="Larsson K.H."/>
            <person name="Matsuura K."/>
            <person name="Barry K."/>
            <person name="Labutti K."/>
            <person name="Kuo R."/>
            <person name="Ohm R.A."/>
            <person name="Bhattacharya S.S."/>
            <person name="Shirouzu T."/>
            <person name="Yoshinaga Y."/>
            <person name="Martin F.M."/>
            <person name="Grigoriev I.V."/>
            <person name="Hibbett D.S."/>
        </authorList>
    </citation>
    <scope>NUCLEOTIDE SEQUENCE [LARGE SCALE GENOMIC DNA]</scope>
    <source>
        <strain evidence="2 3">CBS 109695</strain>
    </source>
</reference>
<evidence type="ECO:0000313" key="3">
    <source>
        <dbReference type="Proteomes" id="UP000076532"/>
    </source>
</evidence>
<keyword evidence="3" id="KW-1185">Reference proteome</keyword>
<dbReference type="Proteomes" id="UP000076532">
    <property type="component" value="Unassembled WGS sequence"/>
</dbReference>
<sequence length="58" mass="6303">GLHHSLAAGQCPTTTSPSERVHTAPALRQLLRPSQNVNDVEFTQVNCIWHHKSSASDA</sequence>
<protein>
    <submittedName>
        <fullName evidence="2">Uncharacterized protein</fullName>
    </submittedName>
</protein>
<evidence type="ECO:0000256" key="1">
    <source>
        <dbReference type="SAM" id="MobiDB-lite"/>
    </source>
</evidence>
<proteinExistence type="predicted"/>
<dbReference type="EMBL" id="KV417514">
    <property type="protein sequence ID" value="KZP26543.1"/>
    <property type="molecule type" value="Genomic_DNA"/>
</dbReference>
<feature type="non-terminal residue" evidence="2">
    <location>
        <position position="1"/>
    </location>
</feature>
<gene>
    <name evidence="2" type="ORF">FIBSPDRAFT_854860</name>
</gene>
<evidence type="ECO:0000313" key="2">
    <source>
        <dbReference type="EMBL" id="KZP26543.1"/>
    </source>
</evidence>
<organism evidence="2 3">
    <name type="scientific">Athelia psychrophila</name>
    <dbReference type="NCBI Taxonomy" id="1759441"/>
    <lineage>
        <taxon>Eukaryota</taxon>
        <taxon>Fungi</taxon>
        <taxon>Dikarya</taxon>
        <taxon>Basidiomycota</taxon>
        <taxon>Agaricomycotina</taxon>
        <taxon>Agaricomycetes</taxon>
        <taxon>Agaricomycetidae</taxon>
        <taxon>Atheliales</taxon>
        <taxon>Atheliaceae</taxon>
        <taxon>Athelia</taxon>
    </lineage>
</organism>
<feature type="region of interest" description="Disordered" evidence="1">
    <location>
        <begin position="1"/>
        <end position="22"/>
    </location>
</feature>
<dbReference type="AlphaFoldDB" id="A0A166PX83"/>
<name>A0A166PX83_9AGAM</name>
<accession>A0A166PX83</accession>